<dbReference type="GO" id="GO:0042761">
    <property type="term" value="P:very long-chain fatty acid biosynthetic process"/>
    <property type="evidence" value="ECO:0007669"/>
    <property type="project" value="TreeGrafter"/>
</dbReference>
<feature type="transmembrane region" description="Helical" evidence="12">
    <location>
        <begin position="82"/>
        <end position="105"/>
    </location>
</feature>
<evidence type="ECO:0000256" key="1">
    <source>
        <dbReference type="ARBA" id="ARBA00004141"/>
    </source>
</evidence>
<dbReference type="GO" id="GO:0034625">
    <property type="term" value="P:fatty acid elongation, monounsaturated fatty acid"/>
    <property type="evidence" value="ECO:0007669"/>
    <property type="project" value="TreeGrafter"/>
</dbReference>
<feature type="transmembrane region" description="Helical" evidence="12">
    <location>
        <begin position="52"/>
        <end position="70"/>
    </location>
</feature>
<keyword evidence="8 12" id="KW-0443">Lipid metabolism</keyword>
<evidence type="ECO:0000256" key="8">
    <source>
        <dbReference type="ARBA" id="ARBA00023098"/>
    </source>
</evidence>
<evidence type="ECO:0000256" key="2">
    <source>
        <dbReference type="ARBA" id="ARBA00007263"/>
    </source>
</evidence>
<gene>
    <name evidence="13" type="ORF">EYC80_008227</name>
</gene>
<protein>
    <recommendedName>
        <fullName evidence="12">Elongation of fatty acids protein</fullName>
        <ecNumber evidence="12">2.3.1.-</ecNumber>
    </recommendedName>
</protein>
<evidence type="ECO:0000256" key="10">
    <source>
        <dbReference type="ARBA" id="ARBA00023160"/>
    </source>
</evidence>
<evidence type="ECO:0000256" key="4">
    <source>
        <dbReference type="ARBA" id="ARBA00022679"/>
    </source>
</evidence>
<sequence>MSSTIPFLPPVGAVKFSPWEAFDQVWTSAVGYPAEEFKFIPGETPMATLREAVSMVVLYYAVIFGGQAWMKNRPAYKLNGLFMAHNLMLTVLSGTLLVLFAQQLIPTIWKNGLFDNICGASGWTKPLVTLYYLNYITKYVELLDTVFLFLKKKPLTFLHCYHHPATALLCYSQLVGNTPVSWVPITLNLSVHVVMYWYYFQSARGIRITWKEWITRLQIAQFVIDLIAIYFASYNYWASAYHPSFPHVGTCAGESYAAFAGCAIISSYLFLFISFYFATYKTTVKRTTIKPQDVKSGGKS</sequence>
<evidence type="ECO:0000256" key="11">
    <source>
        <dbReference type="ARBA" id="ARBA00047375"/>
    </source>
</evidence>
<dbReference type="GO" id="GO:0009922">
    <property type="term" value="F:fatty acid elongase activity"/>
    <property type="evidence" value="ECO:0007669"/>
    <property type="project" value="UniProtKB-EC"/>
</dbReference>
<comment type="catalytic activity">
    <reaction evidence="12">
        <text>an acyl-CoA + malonyl-CoA + H(+) = a 3-oxoacyl-CoA + CO2 + CoA</text>
        <dbReference type="Rhea" id="RHEA:50252"/>
        <dbReference type="ChEBI" id="CHEBI:15378"/>
        <dbReference type="ChEBI" id="CHEBI:16526"/>
        <dbReference type="ChEBI" id="CHEBI:57287"/>
        <dbReference type="ChEBI" id="CHEBI:57384"/>
        <dbReference type="ChEBI" id="CHEBI:58342"/>
        <dbReference type="ChEBI" id="CHEBI:90726"/>
    </reaction>
    <physiologicalReaction direction="left-to-right" evidence="12">
        <dbReference type="Rhea" id="RHEA:50253"/>
    </physiologicalReaction>
</comment>
<feature type="transmembrane region" description="Helical" evidence="12">
    <location>
        <begin position="181"/>
        <end position="199"/>
    </location>
</feature>
<name>A0A5N6JV29_MONLA</name>
<dbReference type="GO" id="GO:0030148">
    <property type="term" value="P:sphingolipid biosynthetic process"/>
    <property type="evidence" value="ECO:0007669"/>
    <property type="project" value="TreeGrafter"/>
</dbReference>
<comment type="subcellular location">
    <subcellularLocation>
        <location evidence="1">Membrane</location>
        <topology evidence="1">Multi-pass membrane protein</topology>
    </subcellularLocation>
</comment>
<feature type="transmembrane region" description="Helical" evidence="12">
    <location>
        <begin position="219"/>
        <end position="237"/>
    </location>
</feature>
<dbReference type="EMBL" id="VIGI01000013">
    <property type="protein sequence ID" value="KAB8292517.1"/>
    <property type="molecule type" value="Genomic_DNA"/>
</dbReference>
<evidence type="ECO:0000256" key="9">
    <source>
        <dbReference type="ARBA" id="ARBA00023136"/>
    </source>
</evidence>
<comment type="similarity">
    <text evidence="2 12">Belongs to the ELO family.</text>
</comment>
<keyword evidence="14" id="KW-1185">Reference proteome</keyword>
<keyword evidence="3 12" id="KW-0444">Lipid biosynthesis</keyword>
<dbReference type="GO" id="GO:0005789">
    <property type="term" value="C:endoplasmic reticulum membrane"/>
    <property type="evidence" value="ECO:0007669"/>
    <property type="project" value="TreeGrafter"/>
</dbReference>
<reference evidence="13 14" key="1">
    <citation type="submission" date="2019-06" db="EMBL/GenBank/DDBJ databases">
        <title>Genome Sequence of the Brown Rot Fungal Pathogen Monilinia laxa.</title>
        <authorList>
            <person name="De Miccolis Angelini R.M."/>
            <person name="Landi L."/>
            <person name="Abate D."/>
            <person name="Pollastro S."/>
            <person name="Romanazzi G."/>
            <person name="Faretra F."/>
        </authorList>
    </citation>
    <scope>NUCLEOTIDE SEQUENCE [LARGE SCALE GENOMIC DNA]</scope>
    <source>
        <strain evidence="13 14">Mlax316</strain>
    </source>
</reference>
<accession>A0A5N6JV29</accession>
<dbReference type="Proteomes" id="UP000326757">
    <property type="component" value="Unassembled WGS sequence"/>
</dbReference>
<keyword evidence="7 12" id="KW-1133">Transmembrane helix</keyword>
<dbReference type="InterPro" id="IPR002076">
    <property type="entry name" value="ELO_fam"/>
</dbReference>
<dbReference type="PANTHER" id="PTHR11157:SF134">
    <property type="entry name" value="ELONGATION OF FATTY ACIDS PROTEIN 1-RELATED"/>
    <property type="match status" value="1"/>
</dbReference>
<evidence type="ECO:0000256" key="7">
    <source>
        <dbReference type="ARBA" id="ARBA00022989"/>
    </source>
</evidence>
<dbReference type="OrthoDB" id="434092at2759"/>
<organism evidence="13 14">
    <name type="scientific">Monilinia laxa</name>
    <name type="common">Brown rot fungus</name>
    <name type="synonym">Sclerotinia laxa</name>
    <dbReference type="NCBI Taxonomy" id="61186"/>
    <lineage>
        <taxon>Eukaryota</taxon>
        <taxon>Fungi</taxon>
        <taxon>Dikarya</taxon>
        <taxon>Ascomycota</taxon>
        <taxon>Pezizomycotina</taxon>
        <taxon>Leotiomycetes</taxon>
        <taxon>Helotiales</taxon>
        <taxon>Sclerotiniaceae</taxon>
        <taxon>Monilinia</taxon>
    </lineage>
</organism>
<keyword evidence="6 12" id="KW-0276">Fatty acid metabolism</keyword>
<dbReference type="GO" id="GO:0019367">
    <property type="term" value="P:fatty acid elongation, saturated fatty acid"/>
    <property type="evidence" value="ECO:0007669"/>
    <property type="project" value="TreeGrafter"/>
</dbReference>
<evidence type="ECO:0000256" key="3">
    <source>
        <dbReference type="ARBA" id="ARBA00022516"/>
    </source>
</evidence>
<comment type="caution">
    <text evidence="13">The sequence shown here is derived from an EMBL/GenBank/DDBJ whole genome shotgun (WGS) entry which is preliminary data.</text>
</comment>
<evidence type="ECO:0000256" key="12">
    <source>
        <dbReference type="RuleBase" id="RU361115"/>
    </source>
</evidence>
<evidence type="ECO:0000313" key="13">
    <source>
        <dbReference type="EMBL" id="KAB8292517.1"/>
    </source>
</evidence>
<keyword evidence="5 12" id="KW-0812">Transmembrane</keyword>
<dbReference type="PANTHER" id="PTHR11157">
    <property type="entry name" value="FATTY ACID ACYL TRANSFERASE-RELATED"/>
    <property type="match status" value="1"/>
</dbReference>
<dbReference type="Pfam" id="PF01151">
    <property type="entry name" value="ELO"/>
    <property type="match status" value="1"/>
</dbReference>
<comment type="catalytic activity">
    <reaction evidence="11">
        <text>a very-long-chain acyl-CoA + malonyl-CoA + H(+) = a very-long-chain 3-oxoacyl-CoA + CO2 + CoA</text>
        <dbReference type="Rhea" id="RHEA:32727"/>
        <dbReference type="ChEBI" id="CHEBI:15378"/>
        <dbReference type="ChEBI" id="CHEBI:16526"/>
        <dbReference type="ChEBI" id="CHEBI:57287"/>
        <dbReference type="ChEBI" id="CHEBI:57384"/>
        <dbReference type="ChEBI" id="CHEBI:90725"/>
        <dbReference type="ChEBI" id="CHEBI:90736"/>
        <dbReference type="EC" id="2.3.1.199"/>
    </reaction>
</comment>
<keyword evidence="9 12" id="KW-0472">Membrane</keyword>
<keyword evidence="10 12" id="KW-0275">Fatty acid biosynthesis</keyword>
<evidence type="ECO:0000256" key="6">
    <source>
        <dbReference type="ARBA" id="ARBA00022832"/>
    </source>
</evidence>
<evidence type="ECO:0000256" key="5">
    <source>
        <dbReference type="ARBA" id="ARBA00022692"/>
    </source>
</evidence>
<dbReference type="EC" id="2.3.1.-" evidence="12"/>
<dbReference type="AlphaFoldDB" id="A0A5N6JV29"/>
<keyword evidence="4 12" id="KW-0808">Transferase</keyword>
<feature type="transmembrane region" description="Helical" evidence="12">
    <location>
        <begin position="257"/>
        <end position="278"/>
    </location>
</feature>
<evidence type="ECO:0000313" key="14">
    <source>
        <dbReference type="Proteomes" id="UP000326757"/>
    </source>
</evidence>
<dbReference type="GO" id="GO:0034626">
    <property type="term" value="P:fatty acid elongation, polyunsaturated fatty acid"/>
    <property type="evidence" value="ECO:0007669"/>
    <property type="project" value="TreeGrafter"/>
</dbReference>
<proteinExistence type="inferred from homology"/>